<dbReference type="Proteomes" id="UP000828048">
    <property type="component" value="Chromosome 5"/>
</dbReference>
<proteinExistence type="predicted"/>
<comment type="caution">
    <text evidence="1">The sequence shown here is derived from an EMBL/GenBank/DDBJ whole genome shotgun (WGS) entry which is preliminary data.</text>
</comment>
<dbReference type="EMBL" id="CM037155">
    <property type="protein sequence ID" value="KAH7846665.1"/>
    <property type="molecule type" value="Genomic_DNA"/>
</dbReference>
<keyword evidence="2" id="KW-1185">Reference proteome</keyword>
<evidence type="ECO:0000313" key="2">
    <source>
        <dbReference type="Proteomes" id="UP000828048"/>
    </source>
</evidence>
<sequence>MEEKLGFFKVLSKAFTIPLKNPRFAVFAFIASVPLFCFTFTSETIFQKAFIETAKMIISQVRPSPSQCFDCFDSKPVGLVEIFFERVSFTYLLMVLFSLGILNCLDFITLIAIVDSASLFYEGKNTMNLKHMLQRLTKETRFKGPLITSVMALLLASLVVVGLFC</sequence>
<gene>
    <name evidence="1" type="ORF">Vadar_016723</name>
</gene>
<name>A0ACB7Y112_9ERIC</name>
<protein>
    <submittedName>
        <fullName evidence="1">Uncharacterized protein</fullName>
    </submittedName>
</protein>
<organism evidence="1 2">
    <name type="scientific">Vaccinium darrowii</name>
    <dbReference type="NCBI Taxonomy" id="229202"/>
    <lineage>
        <taxon>Eukaryota</taxon>
        <taxon>Viridiplantae</taxon>
        <taxon>Streptophyta</taxon>
        <taxon>Embryophyta</taxon>
        <taxon>Tracheophyta</taxon>
        <taxon>Spermatophyta</taxon>
        <taxon>Magnoliopsida</taxon>
        <taxon>eudicotyledons</taxon>
        <taxon>Gunneridae</taxon>
        <taxon>Pentapetalae</taxon>
        <taxon>asterids</taxon>
        <taxon>Ericales</taxon>
        <taxon>Ericaceae</taxon>
        <taxon>Vaccinioideae</taxon>
        <taxon>Vaccinieae</taxon>
        <taxon>Vaccinium</taxon>
    </lineage>
</organism>
<accession>A0ACB7Y112</accession>
<reference evidence="1 2" key="1">
    <citation type="journal article" date="2021" name="Hortic Res">
        <title>High-quality reference genome and annotation aids understanding of berry development for evergreen blueberry (Vaccinium darrowii).</title>
        <authorList>
            <person name="Yu J."/>
            <person name="Hulse-Kemp A.M."/>
            <person name="Babiker E."/>
            <person name="Staton M."/>
        </authorList>
    </citation>
    <scope>NUCLEOTIDE SEQUENCE [LARGE SCALE GENOMIC DNA]</scope>
    <source>
        <strain evidence="2">cv. NJ 8807/NJ 8810</strain>
        <tissue evidence="1">Young leaf</tissue>
    </source>
</reference>
<evidence type="ECO:0000313" key="1">
    <source>
        <dbReference type="EMBL" id="KAH7846665.1"/>
    </source>
</evidence>